<sequence length="138" mass="15558">MVTAILRSHIDRFYESGHPIVKFHKDVPDAGNEFLYGEWKVWHPTTRFVWRLLAEQVDSELSWKSSFGKAGGGMEGENVTHNSTQEKYEMLTDPSGAELWKKVIGKNKKDAPMGSSTSPLVRIATKKVPLGLHQLHTP</sequence>
<dbReference type="Proteomes" id="UP000233551">
    <property type="component" value="Unassembled WGS sequence"/>
</dbReference>
<protein>
    <submittedName>
        <fullName evidence="1">Uncharacterized protein</fullName>
    </submittedName>
</protein>
<dbReference type="EMBL" id="PGOL01000652">
    <property type="protein sequence ID" value="PKI66897.1"/>
    <property type="molecule type" value="Genomic_DNA"/>
</dbReference>
<evidence type="ECO:0000313" key="2">
    <source>
        <dbReference type="Proteomes" id="UP000233551"/>
    </source>
</evidence>
<evidence type="ECO:0000313" key="1">
    <source>
        <dbReference type="EMBL" id="PKI66897.1"/>
    </source>
</evidence>
<keyword evidence="2" id="KW-1185">Reference proteome</keyword>
<comment type="caution">
    <text evidence="1">The sequence shown here is derived from an EMBL/GenBank/DDBJ whole genome shotgun (WGS) entry which is preliminary data.</text>
</comment>
<organism evidence="1 2">
    <name type="scientific">Punica granatum</name>
    <name type="common">Pomegranate</name>
    <dbReference type="NCBI Taxonomy" id="22663"/>
    <lineage>
        <taxon>Eukaryota</taxon>
        <taxon>Viridiplantae</taxon>
        <taxon>Streptophyta</taxon>
        <taxon>Embryophyta</taxon>
        <taxon>Tracheophyta</taxon>
        <taxon>Spermatophyta</taxon>
        <taxon>Magnoliopsida</taxon>
        <taxon>eudicotyledons</taxon>
        <taxon>Gunneridae</taxon>
        <taxon>Pentapetalae</taxon>
        <taxon>rosids</taxon>
        <taxon>malvids</taxon>
        <taxon>Myrtales</taxon>
        <taxon>Lythraceae</taxon>
        <taxon>Punica</taxon>
    </lineage>
</organism>
<reference evidence="1 2" key="1">
    <citation type="submission" date="2017-11" db="EMBL/GenBank/DDBJ databases">
        <title>De-novo sequencing of pomegranate (Punica granatum L.) genome.</title>
        <authorList>
            <person name="Akparov Z."/>
            <person name="Amiraslanov A."/>
            <person name="Hajiyeva S."/>
            <person name="Abbasov M."/>
            <person name="Kaur K."/>
            <person name="Hamwieh A."/>
            <person name="Solovyev V."/>
            <person name="Salamov A."/>
            <person name="Braich B."/>
            <person name="Kosarev P."/>
            <person name="Mahmoud A."/>
            <person name="Hajiyev E."/>
            <person name="Babayeva S."/>
            <person name="Izzatullayeva V."/>
            <person name="Mammadov A."/>
            <person name="Mammadov A."/>
            <person name="Sharifova S."/>
            <person name="Ojaghi J."/>
            <person name="Eynullazada K."/>
            <person name="Bayramov B."/>
            <person name="Abdulazimova A."/>
            <person name="Shahmuradov I."/>
        </authorList>
    </citation>
    <scope>NUCLEOTIDE SEQUENCE [LARGE SCALE GENOMIC DNA]</scope>
    <source>
        <strain evidence="2">cv. AG2017</strain>
        <tissue evidence="1">Leaf</tissue>
    </source>
</reference>
<name>A0A2I0KEG3_PUNGR</name>
<proteinExistence type="predicted"/>
<gene>
    <name evidence="1" type="ORF">CRG98_012660</name>
</gene>
<dbReference type="AlphaFoldDB" id="A0A2I0KEG3"/>
<accession>A0A2I0KEG3</accession>